<proteinExistence type="predicted"/>
<reference evidence="2 3" key="1">
    <citation type="submission" date="2018-02" db="EMBL/GenBank/DDBJ databases">
        <title>Sphingobacterium KA21.</title>
        <authorList>
            <person name="Vasarhelyi B.M."/>
            <person name="Deshmukh S."/>
            <person name="Balint B."/>
            <person name="Kukolya J."/>
        </authorList>
    </citation>
    <scope>NUCLEOTIDE SEQUENCE [LARGE SCALE GENOMIC DNA]</scope>
    <source>
        <strain evidence="2 3">Ka21</strain>
    </source>
</reference>
<keyword evidence="3" id="KW-1185">Reference proteome</keyword>
<keyword evidence="1" id="KW-0472">Membrane</keyword>
<dbReference type="Proteomes" id="UP000618319">
    <property type="component" value="Unassembled WGS sequence"/>
</dbReference>
<feature type="transmembrane region" description="Helical" evidence="1">
    <location>
        <begin position="29"/>
        <end position="49"/>
    </location>
</feature>
<gene>
    <name evidence="2" type="ORF">C4F40_16330</name>
</gene>
<dbReference type="RefSeq" id="WP_196940206.1">
    <property type="nucleotide sequence ID" value="NZ_MU158690.1"/>
</dbReference>
<evidence type="ECO:0000313" key="2">
    <source>
        <dbReference type="EMBL" id="MBE8722293.1"/>
    </source>
</evidence>
<keyword evidence="1" id="KW-0812">Transmembrane</keyword>
<name>A0ABR9TAD6_9SPHI</name>
<keyword evidence="1" id="KW-1133">Transmembrane helix</keyword>
<evidence type="ECO:0008006" key="4">
    <source>
        <dbReference type="Google" id="ProtNLM"/>
    </source>
</evidence>
<comment type="caution">
    <text evidence="2">The sequence shown here is derived from an EMBL/GenBank/DDBJ whole genome shotgun (WGS) entry which is preliminary data.</text>
</comment>
<accession>A0ABR9TAD6</accession>
<sequence length="127" mass="14446">MTVRSDFSELAKPDLYYTPTMSMDDFVEVGLFLFSQMLGSFGFIPASFSDDDRRTIGARSRKCRTKGEARHNAEACNKVVHSCPEQVLPIRQVCAKYTLSTDIVLNEYSTKKPYFGSEMTLYYVNIV</sequence>
<protein>
    <recommendedName>
        <fullName evidence="4">Protein kinase domain-containing protein</fullName>
    </recommendedName>
</protein>
<organism evidence="2 3">
    <name type="scientific">Sphingobacterium pedocola</name>
    <dbReference type="NCBI Taxonomy" id="2082722"/>
    <lineage>
        <taxon>Bacteria</taxon>
        <taxon>Pseudomonadati</taxon>
        <taxon>Bacteroidota</taxon>
        <taxon>Sphingobacteriia</taxon>
        <taxon>Sphingobacteriales</taxon>
        <taxon>Sphingobacteriaceae</taxon>
        <taxon>Sphingobacterium</taxon>
    </lineage>
</organism>
<evidence type="ECO:0000313" key="3">
    <source>
        <dbReference type="Proteomes" id="UP000618319"/>
    </source>
</evidence>
<evidence type="ECO:0000256" key="1">
    <source>
        <dbReference type="SAM" id="Phobius"/>
    </source>
</evidence>
<dbReference type="EMBL" id="PSKQ01000023">
    <property type="protein sequence ID" value="MBE8722293.1"/>
    <property type="molecule type" value="Genomic_DNA"/>
</dbReference>